<evidence type="ECO:0000313" key="2">
    <source>
        <dbReference type="EMBL" id="OGM79823.1"/>
    </source>
</evidence>
<dbReference type="Proteomes" id="UP000178999">
    <property type="component" value="Unassembled WGS sequence"/>
</dbReference>
<name>A0A1F8CU14_9BACT</name>
<keyword evidence="1" id="KW-1133">Transmembrane helix</keyword>
<keyword evidence="1" id="KW-0472">Membrane</keyword>
<comment type="caution">
    <text evidence="2">The sequence shown here is derived from an EMBL/GenBank/DDBJ whole genome shotgun (WGS) entry which is preliminary data.</text>
</comment>
<sequence length="111" mass="11432">MNTLAANITKDCGGGIGKGIDSAIGCIPIDTTGNLVAFFLRWSIGLAGGVAFIFIVYAGFLIIISTGDPKKVQAGKELLVAAISGLLLLVFSIFILRIIGVDILAIPGLNV</sequence>
<feature type="transmembrane region" description="Helical" evidence="1">
    <location>
        <begin position="78"/>
        <end position="99"/>
    </location>
</feature>
<feature type="transmembrane region" description="Helical" evidence="1">
    <location>
        <begin position="42"/>
        <end position="66"/>
    </location>
</feature>
<protein>
    <submittedName>
        <fullName evidence="2">Uncharacterized protein</fullName>
    </submittedName>
</protein>
<keyword evidence="1" id="KW-0812">Transmembrane</keyword>
<dbReference type="Pfam" id="PF18895">
    <property type="entry name" value="T4SS_pilin"/>
    <property type="match status" value="1"/>
</dbReference>
<dbReference type="InterPro" id="IPR043993">
    <property type="entry name" value="T4SS_pilin"/>
</dbReference>
<dbReference type="STRING" id="1802538.A2382_04470"/>
<dbReference type="EMBL" id="MGHY01000007">
    <property type="protein sequence ID" value="OGM79823.1"/>
    <property type="molecule type" value="Genomic_DNA"/>
</dbReference>
<reference evidence="2 3" key="1">
    <citation type="journal article" date="2016" name="Nat. Commun.">
        <title>Thousands of microbial genomes shed light on interconnected biogeochemical processes in an aquifer system.</title>
        <authorList>
            <person name="Anantharaman K."/>
            <person name="Brown C.T."/>
            <person name="Hug L.A."/>
            <person name="Sharon I."/>
            <person name="Castelle C.J."/>
            <person name="Probst A.J."/>
            <person name="Thomas B.C."/>
            <person name="Singh A."/>
            <person name="Wilkins M.J."/>
            <person name="Karaoz U."/>
            <person name="Brodie E.L."/>
            <person name="Williams K.H."/>
            <person name="Hubbard S.S."/>
            <person name="Banfield J.F."/>
        </authorList>
    </citation>
    <scope>NUCLEOTIDE SEQUENCE [LARGE SCALE GENOMIC DNA]</scope>
</reference>
<proteinExistence type="predicted"/>
<dbReference type="AlphaFoldDB" id="A0A1F8CU14"/>
<accession>A0A1F8CU14</accession>
<evidence type="ECO:0000313" key="3">
    <source>
        <dbReference type="Proteomes" id="UP000178999"/>
    </source>
</evidence>
<gene>
    <name evidence="2" type="ORF">A2382_04470</name>
</gene>
<evidence type="ECO:0000256" key="1">
    <source>
        <dbReference type="SAM" id="Phobius"/>
    </source>
</evidence>
<organism evidence="2 3">
    <name type="scientific">Candidatus Woesebacteria bacterium RIFOXYB1_FULL_38_16</name>
    <dbReference type="NCBI Taxonomy" id="1802538"/>
    <lineage>
        <taxon>Bacteria</taxon>
        <taxon>Candidatus Woeseibacteriota</taxon>
    </lineage>
</organism>